<feature type="repeat" description="WD" evidence="3">
    <location>
        <begin position="841"/>
        <end position="882"/>
    </location>
</feature>
<feature type="repeat" description="WD" evidence="3">
    <location>
        <begin position="940"/>
        <end position="972"/>
    </location>
</feature>
<sequence>MDSTVSYSGFNYGAQIGINNGSVTNRFYNSQDLDNVLPSVQEATFDSYENQHKDECLPASPILHQAVYDNPGIMAKAMREQFEKLLIQPLQHLKPSNVTVKTVIIVLDALDECEGDNDIRLINQLLPQFRSIAGLRLRVLLTSRPDSPIRLGFSKISMDDYQDTILHDIPMEVIKHDISLFFDYRLAKIREERPLPANWPSDRDTQRLIALSIPLFIFAATVCRIFEDLTWEPIESLSEILTHQTNLSQLDITYLPILDRLLNRQHEKQREKLVLEFHKVIGAIMILESPLSISSLSELLCVSKGLIHSRLSSLHSVIRVPGNESIPIRLFHLSFRDFLLDPETRKKNPLGVNKTETHEMLIRHCFSVFQSLKRNICSLPSEGTERVEVDRHTIDTYIPLELQYACRYWTHHLVQCAEPARMEHDTLSFLRKHFLHWVEAMGLLGFTSEILGMLTRLQGATWSNGPSPILDFLHDARRFILKNRQIIDQAPLQIYCAGIIFVPRKTIIHTEFANEVPTWICQFPIVKDNWDAELQTLEGHSDSVQSVAFSPDGHLLASGSEDQTVLLWDPESGILQQTLEGHSASVQSVAFSPDGHLLASGSEDQTVRLWDTATGMLQQTLEGHSASVQSVAFSPDGHLLASGSRDRTARLWDPVTGILQRILKGHSESVQSVAFSPDSHILASGSEDQSVQLWNPVTGILQKSLAEDSSSILSVTFSSDGYLLASGSDDWYVYVWDLATGTLQQTVDGHMSSGFRGSGASDAVAFTPDGKTLASCSADETIRLWDLTASEVTQNHNSDSFEPPPQIMTFSPDGLFLASGSYESPVVRIWNVTEGTIAWTLDEHSAAINSLAFSPDNRILVTCSADNSACLWDLTTRTLLHTIDSHSESVNSVAFSPNGQLLASCSDDDTVCIWDFATYTLQQTLTACPHLGDSIGGYKSVTFSPDGKLLASGTYSGLLCVWDLATGAIYRTINAHLDTIEYLAFDPDSQLLASCSSDDTMRLWALEEYALVQIWDIEWDGDSCGFSHYFEFFHDDLSIHGNSAAFVVERGSDRQMLLLRSGNLDISFETERWVKLRGKRKLWLPVEYKPNCFRINGDTLAIGLTSGEVSFIRFCI</sequence>
<feature type="repeat" description="WD" evidence="3">
    <location>
        <begin position="579"/>
        <end position="620"/>
    </location>
</feature>
<protein>
    <submittedName>
        <fullName evidence="5">WD40 repeat-like protein</fullName>
    </submittedName>
</protein>
<dbReference type="AlphaFoldDB" id="A0A370BSU0"/>
<dbReference type="InterPro" id="IPR019775">
    <property type="entry name" value="WD40_repeat_CS"/>
</dbReference>
<dbReference type="SMART" id="SM00320">
    <property type="entry name" value="WD40"/>
    <property type="match status" value="11"/>
</dbReference>
<feature type="domain" description="Nephrocystin 3-like N-terminal" evidence="4">
    <location>
        <begin position="63"/>
        <end position="144"/>
    </location>
</feature>
<accession>A0A370BSU0</accession>
<name>A0A370BSU0_ASPNG</name>
<dbReference type="Gene3D" id="2.130.10.10">
    <property type="entry name" value="YVTN repeat-like/Quinoprotein amine dehydrogenase"/>
    <property type="match status" value="6"/>
</dbReference>
<feature type="repeat" description="WD" evidence="3">
    <location>
        <begin position="763"/>
        <end position="795"/>
    </location>
</feature>
<dbReference type="InterPro" id="IPR020472">
    <property type="entry name" value="WD40_PAC1"/>
</dbReference>
<evidence type="ECO:0000256" key="1">
    <source>
        <dbReference type="ARBA" id="ARBA00022574"/>
    </source>
</evidence>
<dbReference type="PANTHER" id="PTHR19848:SF8">
    <property type="entry name" value="F-BOX AND WD REPEAT DOMAIN CONTAINING 7"/>
    <property type="match status" value="1"/>
</dbReference>
<dbReference type="CDD" id="cd00200">
    <property type="entry name" value="WD40"/>
    <property type="match status" value="2"/>
</dbReference>
<dbReference type="SUPFAM" id="SSF50978">
    <property type="entry name" value="WD40 repeat-like"/>
    <property type="match status" value="2"/>
</dbReference>
<dbReference type="InterPro" id="IPR001680">
    <property type="entry name" value="WD40_rpt"/>
</dbReference>
<feature type="repeat" description="WD" evidence="3">
    <location>
        <begin position="663"/>
        <end position="695"/>
    </location>
</feature>
<dbReference type="Pfam" id="PF00400">
    <property type="entry name" value="WD40"/>
    <property type="match status" value="10"/>
</dbReference>
<evidence type="ECO:0000313" key="5">
    <source>
        <dbReference type="EMBL" id="RDH16442.1"/>
    </source>
</evidence>
<feature type="repeat" description="WD" evidence="3">
    <location>
        <begin position="973"/>
        <end position="1014"/>
    </location>
</feature>
<dbReference type="InterPro" id="IPR036322">
    <property type="entry name" value="WD40_repeat_dom_sf"/>
</dbReference>
<evidence type="ECO:0000256" key="2">
    <source>
        <dbReference type="ARBA" id="ARBA00022737"/>
    </source>
</evidence>
<evidence type="ECO:0000313" key="6">
    <source>
        <dbReference type="Proteomes" id="UP000253845"/>
    </source>
</evidence>
<organism evidence="5 6">
    <name type="scientific">Aspergillus niger ATCC 13496</name>
    <dbReference type="NCBI Taxonomy" id="1353008"/>
    <lineage>
        <taxon>Eukaryota</taxon>
        <taxon>Fungi</taxon>
        <taxon>Dikarya</taxon>
        <taxon>Ascomycota</taxon>
        <taxon>Pezizomycotina</taxon>
        <taxon>Eurotiomycetes</taxon>
        <taxon>Eurotiomycetidae</taxon>
        <taxon>Eurotiales</taxon>
        <taxon>Aspergillaceae</taxon>
        <taxon>Aspergillus</taxon>
        <taxon>Aspergillus subgen. Circumdati</taxon>
    </lineage>
</organism>
<dbReference type="PANTHER" id="PTHR19848">
    <property type="entry name" value="WD40 REPEAT PROTEIN"/>
    <property type="match status" value="1"/>
</dbReference>
<evidence type="ECO:0000256" key="3">
    <source>
        <dbReference type="PROSITE-ProRule" id="PRU00221"/>
    </source>
</evidence>
<feature type="repeat" description="WD" evidence="3">
    <location>
        <begin position="883"/>
        <end position="924"/>
    </location>
</feature>
<dbReference type="PROSITE" id="PS00678">
    <property type="entry name" value="WD_REPEATS_1"/>
    <property type="match status" value="5"/>
</dbReference>
<dbReference type="PROSITE" id="PS50294">
    <property type="entry name" value="WD_REPEATS_REGION"/>
    <property type="match status" value="9"/>
</dbReference>
<feature type="repeat" description="WD" evidence="3">
    <location>
        <begin position="621"/>
        <end position="653"/>
    </location>
</feature>
<dbReference type="PRINTS" id="PR00320">
    <property type="entry name" value="GPROTEINBRPT"/>
</dbReference>
<dbReference type="EMBL" id="KZ851939">
    <property type="protein sequence ID" value="RDH16442.1"/>
    <property type="molecule type" value="Genomic_DNA"/>
</dbReference>
<dbReference type="VEuPathDB" id="FungiDB:M747DRAFT_334463"/>
<dbReference type="Pfam" id="PF24883">
    <property type="entry name" value="NPHP3_N"/>
    <property type="match status" value="1"/>
</dbReference>
<keyword evidence="1 3" id="KW-0853">WD repeat</keyword>
<feature type="repeat" description="WD" evidence="3">
    <location>
        <begin position="537"/>
        <end position="578"/>
    </location>
</feature>
<dbReference type="Proteomes" id="UP000253845">
    <property type="component" value="Unassembled WGS sequence"/>
</dbReference>
<feature type="repeat" description="WD" evidence="3">
    <location>
        <begin position="705"/>
        <end position="746"/>
    </location>
</feature>
<dbReference type="PROSITE" id="PS50082">
    <property type="entry name" value="WD_REPEATS_2"/>
    <property type="match status" value="10"/>
</dbReference>
<reference evidence="5 6" key="1">
    <citation type="submission" date="2018-07" db="EMBL/GenBank/DDBJ databases">
        <title>Section-level genome sequencing of Aspergillus section Nigri to investigate inter- and intra-species variation.</title>
        <authorList>
            <consortium name="DOE Joint Genome Institute"/>
            <person name="Vesth T.C."/>
            <person name="Nybo J.L."/>
            <person name="Theobald S."/>
            <person name="Frisvad J.C."/>
            <person name="Larsen T.O."/>
            <person name="Nielsen K.F."/>
            <person name="Hoof J.B."/>
            <person name="Brandl J."/>
            <person name="Salamov A."/>
            <person name="Riley R."/>
            <person name="Gladden J.M."/>
            <person name="Phatale P."/>
            <person name="Nielsen M.T."/>
            <person name="Lyhne E.K."/>
            <person name="Kogle M.E."/>
            <person name="Strasser K."/>
            <person name="McDonnell E."/>
            <person name="Barry K."/>
            <person name="Clum A."/>
            <person name="Chen C."/>
            <person name="Nolan M."/>
            <person name="Sandor L."/>
            <person name="Kuo A."/>
            <person name="Lipzen A."/>
            <person name="Hainaut M."/>
            <person name="Drula E."/>
            <person name="Tsang A."/>
            <person name="Magnuson J.K."/>
            <person name="Henrissat B."/>
            <person name="Wiebenga A."/>
            <person name="Simmons B.A."/>
            <person name="Makela M.R."/>
            <person name="De vries R.P."/>
            <person name="Grigoriev I.V."/>
            <person name="Mortensen U.H."/>
            <person name="Baker S.E."/>
            <person name="Andersen M.R."/>
        </authorList>
    </citation>
    <scope>NUCLEOTIDE SEQUENCE [LARGE SCALE GENOMIC DNA]</scope>
    <source>
        <strain evidence="5 6">ATCC 13496</strain>
    </source>
</reference>
<gene>
    <name evidence="5" type="ORF">M747DRAFT_334463</name>
</gene>
<dbReference type="InterPro" id="IPR015943">
    <property type="entry name" value="WD40/YVTN_repeat-like_dom_sf"/>
</dbReference>
<proteinExistence type="predicted"/>
<keyword evidence="2" id="KW-0677">Repeat</keyword>
<dbReference type="InterPro" id="IPR056884">
    <property type="entry name" value="NPHP3-like_N"/>
</dbReference>
<evidence type="ECO:0000259" key="4">
    <source>
        <dbReference type="Pfam" id="PF24883"/>
    </source>
</evidence>